<evidence type="ECO:0000313" key="2">
    <source>
        <dbReference type="EMBL" id="KAK4328873.1"/>
    </source>
</evidence>
<evidence type="ECO:0000256" key="1">
    <source>
        <dbReference type="SAM" id="MobiDB-lite"/>
    </source>
</evidence>
<sequence length="96" mass="10477">MYSIVRVRLYSRVNLRCWDQSKETTATITNPALQRAASPEGPEGQDTVPPCDLGIVRGTYSTASSSSLPTLPHSLPIVTNVPSRLPLLPHFTPLPH</sequence>
<proteinExistence type="predicted"/>
<reference evidence="2" key="1">
    <citation type="submission" date="2023-11" db="EMBL/GenBank/DDBJ databases">
        <title>Genome assemblies of two species of porcelain crab, Petrolisthes cinctipes and Petrolisthes manimaculis (Anomura: Porcellanidae).</title>
        <authorList>
            <person name="Angst P."/>
        </authorList>
    </citation>
    <scope>NUCLEOTIDE SEQUENCE</scope>
    <source>
        <strain evidence="2">PB745_02</strain>
        <tissue evidence="2">Gill</tissue>
    </source>
</reference>
<organism evidence="2 3">
    <name type="scientific">Petrolisthes manimaculis</name>
    <dbReference type="NCBI Taxonomy" id="1843537"/>
    <lineage>
        <taxon>Eukaryota</taxon>
        <taxon>Metazoa</taxon>
        <taxon>Ecdysozoa</taxon>
        <taxon>Arthropoda</taxon>
        <taxon>Crustacea</taxon>
        <taxon>Multicrustacea</taxon>
        <taxon>Malacostraca</taxon>
        <taxon>Eumalacostraca</taxon>
        <taxon>Eucarida</taxon>
        <taxon>Decapoda</taxon>
        <taxon>Pleocyemata</taxon>
        <taxon>Anomura</taxon>
        <taxon>Galatheoidea</taxon>
        <taxon>Porcellanidae</taxon>
        <taxon>Petrolisthes</taxon>
    </lineage>
</organism>
<keyword evidence="3" id="KW-1185">Reference proteome</keyword>
<comment type="caution">
    <text evidence="2">The sequence shown here is derived from an EMBL/GenBank/DDBJ whole genome shotgun (WGS) entry which is preliminary data.</text>
</comment>
<dbReference type="Proteomes" id="UP001292094">
    <property type="component" value="Unassembled WGS sequence"/>
</dbReference>
<evidence type="ECO:0000313" key="3">
    <source>
        <dbReference type="Proteomes" id="UP001292094"/>
    </source>
</evidence>
<dbReference type="AlphaFoldDB" id="A0AAE1QNK9"/>
<accession>A0AAE1QNK9</accession>
<name>A0AAE1QNK9_9EUCA</name>
<feature type="region of interest" description="Disordered" evidence="1">
    <location>
        <begin position="29"/>
        <end position="49"/>
    </location>
</feature>
<protein>
    <submittedName>
        <fullName evidence="2">Uncharacterized protein</fullName>
    </submittedName>
</protein>
<gene>
    <name evidence="2" type="ORF">Pmani_000723</name>
</gene>
<dbReference type="EMBL" id="JAWZYT010000051">
    <property type="protein sequence ID" value="KAK4328873.1"/>
    <property type="molecule type" value="Genomic_DNA"/>
</dbReference>